<dbReference type="AlphaFoldDB" id="A0AA88GI64"/>
<accession>A0AA88GI64</accession>
<name>A0AA88GI64_NAELO</name>
<organism evidence="2 3">
    <name type="scientific">Naegleria lovaniensis</name>
    <name type="common">Amoeba</name>
    <dbReference type="NCBI Taxonomy" id="51637"/>
    <lineage>
        <taxon>Eukaryota</taxon>
        <taxon>Discoba</taxon>
        <taxon>Heterolobosea</taxon>
        <taxon>Tetramitia</taxon>
        <taxon>Eutetramitia</taxon>
        <taxon>Vahlkampfiidae</taxon>
        <taxon>Naegleria</taxon>
    </lineage>
</organism>
<feature type="region of interest" description="Disordered" evidence="1">
    <location>
        <begin position="25"/>
        <end position="46"/>
    </location>
</feature>
<reference evidence="2 3" key="1">
    <citation type="journal article" date="2018" name="BMC Genomics">
        <title>The genome of Naegleria lovaniensis, the basis for a comparative approach to unravel pathogenicity factors of the human pathogenic amoeba N. fowleri.</title>
        <authorList>
            <person name="Liechti N."/>
            <person name="Schurch N."/>
            <person name="Bruggmann R."/>
            <person name="Wittwer M."/>
        </authorList>
    </citation>
    <scope>NUCLEOTIDE SEQUENCE [LARGE SCALE GENOMIC DNA]</scope>
    <source>
        <strain evidence="2 3">ATCC 30569</strain>
    </source>
</reference>
<feature type="compositionally biased region" description="Low complexity" evidence="1">
    <location>
        <begin position="71"/>
        <end position="85"/>
    </location>
</feature>
<proteinExistence type="predicted"/>
<feature type="compositionally biased region" description="Low complexity" evidence="1">
    <location>
        <begin position="93"/>
        <end position="102"/>
    </location>
</feature>
<evidence type="ECO:0000256" key="1">
    <source>
        <dbReference type="SAM" id="MobiDB-lite"/>
    </source>
</evidence>
<dbReference type="Proteomes" id="UP000816034">
    <property type="component" value="Unassembled WGS sequence"/>
</dbReference>
<feature type="compositionally biased region" description="Low complexity" evidence="1">
    <location>
        <begin position="31"/>
        <end position="46"/>
    </location>
</feature>
<evidence type="ECO:0000313" key="3">
    <source>
        <dbReference type="Proteomes" id="UP000816034"/>
    </source>
</evidence>
<protein>
    <submittedName>
        <fullName evidence="2">Uncharacterized protein</fullName>
    </submittedName>
</protein>
<sequence>MPNPQPLPVPKVKPLPQVNRNNNIVTRDHQNSSLKSSPSLSNTTTLNTVSDHFTRSLSSSTSLHTNATASSSVASGSSTLGSSSSLHHHHHSLSTSSSNSSTPAITPSFHTVSQNTIIGEYLSAQDVIDELKLDQFGDNPLVNELSYFYDLIDDEEDDYGEYIPAFVKNSHQPMTSSSSETDQQQQWSAASNLELESKIDEKLLMNQLTSFNEQERLTGVRDLKLLVKYKQEFAIFILPQLFSIYGSTLEDEDHIKQNYEKNSAFQILQVITYISDQYQNQCKSEYSNHFYNMLHILAKRQIPRYISNKFVLKYYIKLLYIFMPSYYMATSGTSSSNSTNNVAKKIPNTNVDQESTSLRRHDDLYEFNNISFPNYIKFITLNSVLFNACYYPFLLKSLQLTDIELNTDEVKCILQYFYEAFIMSVGKSDSSISNNAKKNVDEVNSGNIKINSSTKQILPSASSVAAIKYPRKYILQSLSDVILCITTYHTKNFDSVMEHIKCRFNHPIIILHTLYSMNKKVFKTNFGSLFETFNDIVNKYIVNLTEFDISEQCVIYYYLYNILSELVKNMNVNVTDTSGVASTNSVFKLFSILHKYYFNNIYIKSISIQNFINHRISHEYRDTSSTISLQSISETLFHLIYTCIDKFNSHINTASGNGNQGGSDTSFTHSMNQSLLSIILNYYTHTPTSCSSGMIKDNGISASSFMLNNRYYIQSLYRLLKLNTKTCYSFQPSNLDHEESIENILQPLVEELKLLYCIEEVVDDNLLSNPIIEFIIKELNHLSSSSSK</sequence>
<evidence type="ECO:0000313" key="2">
    <source>
        <dbReference type="EMBL" id="KAG2377641.1"/>
    </source>
</evidence>
<dbReference type="GeneID" id="68101611"/>
<dbReference type="RefSeq" id="XP_044544903.1">
    <property type="nucleotide sequence ID" value="XM_044699313.1"/>
</dbReference>
<comment type="caution">
    <text evidence="2">The sequence shown here is derived from an EMBL/GenBank/DDBJ whole genome shotgun (WGS) entry which is preliminary data.</text>
</comment>
<dbReference type="EMBL" id="PYSW02000037">
    <property type="protein sequence ID" value="KAG2377641.1"/>
    <property type="molecule type" value="Genomic_DNA"/>
</dbReference>
<feature type="region of interest" description="Disordered" evidence="1">
    <location>
        <begin position="71"/>
        <end position="107"/>
    </location>
</feature>
<keyword evidence="3" id="KW-1185">Reference proteome</keyword>
<gene>
    <name evidence="2" type="ORF">C9374_009157</name>
</gene>